<reference evidence="1 2" key="1">
    <citation type="journal article" date="2015" name="PLoS Negl. Trop. Dis.">
        <title>Distribution of Plasmids in Distinct Leptospira Pathogenic Species.</title>
        <authorList>
            <person name="Wang Y."/>
            <person name="Zhuang X."/>
            <person name="Zhong Y."/>
            <person name="Zhang C."/>
            <person name="Zhang Y."/>
            <person name="Zeng L."/>
            <person name="Zhu Y."/>
            <person name="He P."/>
            <person name="Dong K."/>
            <person name="Pal U."/>
            <person name="Guo X."/>
            <person name="Qin J."/>
        </authorList>
    </citation>
    <scope>NUCLEOTIDE SEQUENCE [LARGE SCALE GENOMIC DNA]</scope>
    <source>
        <strain evidence="1 2">56604</strain>
    </source>
</reference>
<name>A0A0E3B0J2_LEPBO</name>
<dbReference type="AlphaFoldDB" id="A0A0E3B0J2"/>
<dbReference type="PATRIC" id="fig|280505.15.peg.951"/>
<organism evidence="1">
    <name type="scientific">Leptospira borgpetersenii serovar Ballum</name>
    <dbReference type="NCBI Taxonomy" id="280505"/>
    <lineage>
        <taxon>Bacteria</taxon>
        <taxon>Pseudomonadati</taxon>
        <taxon>Spirochaetota</taxon>
        <taxon>Spirochaetia</taxon>
        <taxon>Leptospirales</taxon>
        <taxon>Leptospiraceae</taxon>
        <taxon>Leptospira</taxon>
    </lineage>
</organism>
<protein>
    <submittedName>
        <fullName evidence="1">Uncharacterized protein</fullName>
    </submittedName>
</protein>
<dbReference type="Proteomes" id="UP000058857">
    <property type="component" value="Chromosome 1"/>
</dbReference>
<dbReference type="NCBIfam" id="NF047513">
    <property type="entry name" value="LIC_13246_fam"/>
    <property type="match status" value="1"/>
</dbReference>
<evidence type="ECO:0000313" key="1">
    <source>
        <dbReference type="EMBL" id="ALO25287.1"/>
    </source>
</evidence>
<evidence type="ECO:0000313" key="2">
    <source>
        <dbReference type="Proteomes" id="UP000058857"/>
    </source>
</evidence>
<accession>A0A0E3B0J2</accession>
<gene>
    <name evidence="1" type="ORF">LBBP_00973</name>
</gene>
<proteinExistence type="predicted"/>
<dbReference type="RefSeq" id="WP_002741676.1">
    <property type="nucleotide sequence ID" value="NZ_CP012029.1"/>
</dbReference>
<dbReference type="EMBL" id="CP012029">
    <property type="protein sequence ID" value="ALO25287.1"/>
    <property type="molecule type" value="Genomic_DNA"/>
</dbReference>
<sequence>MDNSNVNKEDWKELDAQGVKKFKEILGIIDRFRSISIKTENTKDSPWKFKRDLLKSENVRVFVQPTIDDHVFLIRCEIYGEGKTRSDEWAHVDGIQEARDVFREAGILSHPVFEIVCLSDLYRGTENIS</sequence>